<dbReference type="Gene3D" id="3.20.20.450">
    <property type="entry name" value="EAL domain"/>
    <property type="match status" value="1"/>
</dbReference>
<dbReference type="EMBL" id="VUYU01000024">
    <property type="protein sequence ID" value="NHZ37075.1"/>
    <property type="molecule type" value="Genomic_DNA"/>
</dbReference>
<dbReference type="SUPFAM" id="SSF141868">
    <property type="entry name" value="EAL domain-like"/>
    <property type="match status" value="1"/>
</dbReference>
<dbReference type="Pfam" id="PF00563">
    <property type="entry name" value="EAL"/>
    <property type="match status" value="1"/>
</dbReference>
<dbReference type="PROSITE" id="PS50112">
    <property type="entry name" value="PAS"/>
    <property type="match status" value="1"/>
</dbReference>
<dbReference type="CDD" id="cd00130">
    <property type="entry name" value="PAS"/>
    <property type="match status" value="1"/>
</dbReference>
<feature type="compositionally biased region" description="Low complexity" evidence="1">
    <location>
        <begin position="13"/>
        <end position="32"/>
    </location>
</feature>
<dbReference type="Gene3D" id="3.30.70.270">
    <property type="match status" value="1"/>
</dbReference>
<feature type="domain" description="PAS" evidence="2">
    <location>
        <begin position="198"/>
        <end position="268"/>
    </location>
</feature>
<dbReference type="SMART" id="SM00267">
    <property type="entry name" value="GGDEF"/>
    <property type="match status" value="1"/>
</dbReference>
<dbReference type="Gene3D" id="3.30.450.20">
    <property type="entry name" value="PAS domain"/>
    <property type="match status" value="1"/>
</dbReference>
<dbReference type="InterPro" id="IPR000700">
    <property type="entry name" value="PAS-assoc_C"/>
</dbReference>
<dbReference type="InterPro" id="IPR035919">
    <property type="entry name" value="EAL_sf"/>
</dbReference>
<evidence type="ECO:0000259" key="4">
    <source>
        <dbReference type="PROSITE" id="PS50883"/>
    </source>
</evidence>
<dbReference type="SMART" id="SM00091">
    <property type="entry name" value="PAS"/>
    <property type="match status" value="2"/>
</dbReference>
<dbReference type="SUPFAM" id="SSF55073">
    <property type="entry name" value="Nucleotide cyclase"/>
    <property type="match status" value="1"/>
</dbReference>
<evidence type="ECO:0000259" key="5">
    <source>
        <dbReference type="PROSITE" id="PS50887"/>
    </source>
</evidence>
<dbReference type="CDD" id="cd01949">
    <property type="entry name" value="GGDEF"/>
    <property type="match status" value="1"/>
</dbReference>
<dbReference type="SUPFAM" id="SSF55785">
    <property type="entry name" value="PYP-like sensor domain (PAS domain)"/>
    <property type="match status" value="2"/>
</dbReference>
<dbReference type="RefSeq" id="WP_167229632.1">
    <property type="nucleotide sequence ID" value="NZ_VUYU01000024.1"/>
</dbReference>
<feature type="domain" description="GGDEF" evidence="5">
    <location>
        <begin position="354"/>
        <end position="487"/>
    </location>
</feature>
<dbReference type="PANTHER" id="PTHR44757:SF2">
    <property type="entry name" value="BIOFILM ARCHITECTURE MAINTENANCE PROTEIN MBAA"/>
    <property type="match status" value="1"/>
</dbReference>
<dbReference type="Pfam" id="PF00990">
    <property type="entry name" value="GGDEF"/>
    <property type="match status" value="1"/>
</dbReference>
<comment type="caution">
    <text evidence="6">The sequence shown here is derived from an EMBL/GenBank/DDBJ whole genome shotgun (WGS) entry which is preliminary data.</text>
</comment>
<evidence type="ECO:0000259" key="3">
    <source>
        <dbReference type="PROSITE" id="PS50113"/>
    </source>
</evidence>
<dbReference type="SMART" id="SM00052">
    <property type="entry name" value="EAL"/>
    <property type="match status" value="1"/>
</dbReference>
<dbReference type="NCBIfam" id="TIGR00229">
    <property type="entry name" value="sensory_box"/>
    <property type="match status" value="1"/>
</dbReference>
<feature type="domain" description="PAC" evidence="3">
    <location>
        <begin position="270"/>
        <end position="322"/>
    </location>
</feature>
<keyword evidence="7" id="KW-1185">Reference proteome</keyword>
<feature type="domain" description="EAL" evidence="4">
    <location>
        <begin position="496"/>
        <end position="751"/>
    </location>
</feature>
<dbReference type="InterPro" id="IPR035965">
    <property type="entry name" value="PAS-like_dom_sf"/>
</dbReference>
<dbReference type="InterPro" id="IPR000014">
    <property type="entry name" value="PAS"/>
</dbReference>
<dbReference type="PANTHER" id="PTHR44757">
    <property type="entry name" value="DIGUANYLATE CYCLASE DGCP"/>
    <property type="match status" value="1"/>
</dbReference>
<dbReference type="PROSITE" id="PS50883">
    <property type="entry name" value="EAL"/>
    <property type="match status" value="1"/>
</dbReference>
<evidence type="ECO:0000313" key="6">
    <source>
        <dbReference type="EMBL" id="NHZ37075.1"/>
    </source>
</evidence>
<dbReference type="InterPro" id="IPR043128">
    <property type="entry name" value="Rev_trsase/Diguanyl_cyclase"/>
</dbReference>
<protein>
    <submittedName>
        <fullName evidence="6">EAL domain-containing protein</fullName>
    </submittedName>
</protein>
<dbReference type="NCBIfam" id="TIGR00254">
    <property type="entry name" value="GGDEF"/>
    <property type="match status" value="1"/>
</dbReference>
<dbReference type="InterPro" id="IPR000160">
    <property type="entry name" value="GGDEF_dom"/>
</dbReference>
<dbReference type="InterPro" id="IPR001633">
    <property type="entry name" value="EAL_dom"/>
</dbReference>
<feature type="compositionally biased region" description="Low complexity" evidence="1">
    <location>
        <begin position="45"/>
        <end position="54"/>
    </location>
</feature>
<dbReference type="InterPro" id="IPR052155">
    <property type="entry name" value="Biofilm_reg_signaling"/>
</dbReference>
<gene>
    <name evidence="6" type="ORF">F0185_26250</name>
</gene>
<dbReference type="CDD" id="cd01948">
    <property type="entry name" value="EAL"/>
    <property type="match status" value="1"/>
</dbReference>
<dbReference type="InterPro" id="IPR029787">
    <property type="entry name" value="Nucleotide_cyclase"/>
</dbReference>
<dbReference type="SMART" id="SM00086">
    <property type="entry name" value="PAC"/>
    <property type="match status" value="1"/>
</dbReference>
<reference evidence="6 7" key="1">
    <citation type="submission" date="2019-09" db="EMBL/GenBank/DDBJ databases">
        <title>Taxonomy of Antarctic Massilia spp.: description of Massilia rubra sp. nov., Massilia aquatica sp. nov., Massilia mucilaginosa sp. nov., Massilia frigida sp. nov. isolated from streams, lakes and regoliths.</title>
        <authorList>
            <person name="Holochova P."/>
            <person name="Sedlacek I."/>
            <person name="Kralova S."/>
            <person name="Maslanova I."/>
            <person name="Busse H.-J."/>
            <person name="Stankova E."/>
            <person name="Vrbovska V."/>
            <person name="Kovarovic V."/>
            <person name="Bartak M."/>
            <person name="Svec P."/>
            <person name="Pantucek R."/>
        </authorList>
    </citation>
    <scope>NUCLEOTIDE SEQUENCE [LARGE SCALE GENOMIC DNA]</scope>
    <source>
        <strain evidence="6 7">CCM 8692</strain>
    </source>
</reference>
<proteinExistence type="predicted"/>
<dbReference type="PROSITE" id="PS50113">
    <property type="entry name" value="PAC"/>
    <property type="match status" value="1"/>
</dbReference>
<organism evidence="6 7">
    <name type="scientific">Massilia rubra</name>
    <dbReference type="NCBI Taxonomy" id="2607910"/>
    <lineage>
        <taxon>Bacteria</taxon>
        <taxon>Pseudomonadati</taxon>
        <taxon>Pseudomonadota</taxon>
        <taxon>Betaproteobacteria</taxon>
        <taxon>Burkholderiales</taxon>
        <taxon>Oxalobacteraceae</taxon>
        <taxon>Telluria group</taxon>
        <taxon>Massilia</taxon>
    </lineage>
</organism>
<name>A0ABX0LW26_9BURK</name>
<evidence type="ECO:0000313" key="7">
    <source>
        <dbReference type="Proteomes" id="UP000785613"/>
    </source>
</evidence>
<dbReference type="InterPro" id="IPR001610">
    <property type="entry name" value="PAC"/>
</dbReference>
<feature type="region of interest" description="Disordered" evidence="1">
    <location>
        <begin position="1"/>
        <end position="54"/>
    </location>
</feature>
<dbReference type="Proteomes" id="UP000785613">
    <property type="component" value="Unassembled WGS sequence"/>
</dbReference>
<evidence type="ECO:0000259" key="2">
    <source>
        <dbReference type="PROSITE" id="PS50112"/>
    </source>
</evidence>
<sequence length="756" mass="82660">MDKDHDPAAQGSAQAHQRQAGPRQAAPRPAGPDSALPGGAFAWHPGQPAAVPTAPQAQALAPALDSSGVTIERLRHEQDLARSGDLYLLAPVGYFLLAFDTTMLQVNLVGATMLGVARASPGLHHFRSFVVPAFLPDFDGFFARSLNSGKGETCRMRLRTPDDSALDVTLHGSADGSGQACRLVVERAEGRQAALERSEERFRRIVHSVGEGIWEIDATASTTFVNPRMAQILGYSIEEMLARPLLSFMDDEGMAMLEQCIAERAQGVPAPYEYRFIGKDGRVVWTTMSTSPILDADGACLGVLALVTDITERKQSTELIWHQANYDTLTGLPNRHMFMDRLGHETRKADRGAAFLALLFIDLDHFKQVDERLGHALGDLVLIEASRRIANCVRSSDTLARLQGDQFTVILSGLDHVGSVERIAHAVVAVLAMPFDLGGEKAFLSASIGIALYPPDGRDVGHLLERAERAMAVAKHAGGHQFSYVTPNLQQAAQARQGIADDLRAAIALRQFEIVYQPIVSLQTGTVHKAEALLRWRHPTRGLLGPAEFIPFAESNGLIVEIGDWVFREVAQQVQRWQRSIDPSFQISVNKSPVQFRRDADLYLSWLDYLNELGLPANSIVIEITEGVLFEGATQVIERLRQFRAMGLQVALDDFGTGYSSLSHLKRFDIDYVKIDQSFVATLENDVGDLALCEAIIVMAHKLGLKVVAEGVETKVQRALLVDAGCDYAQGYVFARPMPAQEFEAMAAAGAPRLPH</sequence>
<accession>A0ABX0LW26</accession>
<dbReference type="PROSITE" id="PS50887">
    <property type="entry name" value="GGDEF"/>
    <property type="match status" value="1"/>
</dbReference>
<dbReference type="InterPro" id="IPR013767">
    <property type="entry name" value="PAS_fold"/>
</dbReference>
<evidence type="ECO:0000256" key="1">
    <source>
        <dbReference type="SAM" id="MobiDB-lite"/>
    </source>
</evidence>
<dbReference type="Pfam" id="PF00989">
    <property type="entry name" value="PAS"/>
    <property type="match status" value="1"/>
</dbReference>